<organism evidence="7 8">
    <name type="scientific">Penicillium brevicompactum</name>
    <dbReference type="NCBI Taxonomy" id="5074"/>
    <lineage>
        <taxon>Eukaryota</taxon>
        <taxon>Fungi</taxon>
        <taxon>Dikarya</taxon>
        <taxon>Ascomycota</taxon>
        <taxon>Pezizomycotina</taxon>
        <taxon>Eurotiomycetes</taxon>
        <taxon>Eurotiomycetidae</taxon>
        <taxon>Eurotiales</taxon>
        <taxon>Aspergillaceae</taxon>
        <taxon>Penicillium</taxon>
    </lineage>
</organism>
<proteinExistence type="predicted"/>
<dbReference type="PANTHER" id="PTHR23502">
    <property type="entry name" value="MAJOR FACILITATOR SUPERFAMILY"/>
    <property type="match status" value="1"/>
</dbReference>
<dbReference type="InterPro" id="IPR020846">
    <property type="entry name" value="MFS_dom"/>
</dbReference>
<evidence type="ECO:0000256" key="1">
    <source>
        <dbReference type="ARBA" id="ARBA00004141"/>
    </source>
</evidence>
<dbReference type="PANTHER" id="PTHR23502:SF187">
    <property type="entry name" value="TRANSPORTER, PUTATIVE (AFU_ORTHOLOGUE AFUA_2G17840)-RELATED"/>
    <property type="match status" value="1"/>
</dbReference>
<keyword evidence="4 5" id="KW-0472">Membrane</keyword>
<reference evidence="7" key="1">
    <citation type="submission" date="2022-12" db="EMBL/GenBank/DDBJ databases">
        <authorList>
            <person name="Petersen C."/>
        </authorList>
    </citation>
    <scope>NUCLEOTIDE SEQUENCE</scope>
    <source>
        <strain evidence="7">IBT 35673</strain>
    </source>
</reference>
<accession>A0A9W9QGS7</accession>
<evidence type="ECO:0000256" key="3">
    <source>
        <dbReference type="ARBA" id="ARBA00022989"/>
    </source>
</evidence>
<feature type="transmembrane region" description="Helical" evidence="5">
    <location>
        <begin position="147"/>
        <end position="166"/>
    </location>
</feature>
<keyword evidence="2 5" id="KW-0812">Transmembrane</keyword>
<sequence>MEREIPQKGDEVDAVPIARHLSLVPPQAQTQENGIDYFVDAEKASGSHGKLAKDGHTLLIPQPSSDPKDPLNWSSFKKHLILLIVSWASLLADYGSATGAVTLIPQATEWGISPDTVNHSQVGNVFMLGAGGVFVVAGSAYFGRLPVLFWFLVIATATAAWCAAATSFESFMAARILNGFFSTVAQGGGLMFIKDMFFFHEQARKINIWAAFIILSPYLGPLFSAFITSTQEWNVAFWLFFAMCSLALVLSALFVPETYYNRDSNDSPSNGSRILTLIGVHQRRVNLLKPNTLTDAVLRPVKVIIKLPILLISFYYFLTFAWVVGINTTLSIFLTPLYDFGPKQIGYFYFTPIVAALLGELCGHYIHDIIARRYIKRHDGHFQPEVRLQAAIISSPFMIAGIVLLGFALQYGYHYMITALGWGLYVFGIMITTVAVNAYGVDCYPEGSGEVAAWLNMARTTGGFIVSYFQVNWAESMGVKNSFGVQAAIIAGASFIPLGLMLWGRPLRERSGRLGFKTV</sequence>
<gene>
    <name evidence="7" type="ORF">N7452_007475</name>
</gene>
<feature type="transmembrane region" description="Helical" evidence="5">
    <location>
        <begin position="124"/>
        <end position="142"/>
    </location>
</feature>
<feature type="transmembrane region" description="Helical" evidence="5">
    <location>
        <begin position="346"/>
        <end position="367"/>
    </location>
</feature>
<dbReference type="GO" id="GO:0022857">
    <property type="term" value="F:transmembrane transporter activity"/>
    <property type="evidence" value="ECO:0007669"/>
    <property type="project" value="InterPro"/>
</dbReference>
<dbReference type="InterPro" id="IPR036259">
    <property type="entry name" value="MFS_trans_sf"/>
</dbReference>
<dbReference type="Pfam" id="PF07690">
    <property type="entry name" value="MFS_1"/>
    <property type="match status" value="1"/>
</dbReference>
<dbReference type="Gene3D" id="1.20.1250.20">
    <property type="entry name" value="MFS general substrate transporter like domains"/>
    <property type="match status" value="1"/>
</dbReference>
<feature type="transmembrane region" description="Helical" evidence="5">
    <location>
        <begin position="415"/>
        <end position="439"/>
    </location>
</feature>
<dbReference type="PROSITE" id="PS50850">
    <property type="entry name" value="MFS"/>
    <property type="match status" value="1"/>
</dbReference>
<name>A0A9W9QGS7_PENBR</name>
<feature type="domain" description="Major facilitator superfamily (MFS) profile" evidence="6">
    <location>
        <begin position="81"/>
        <end position="511"/>
    </location>
</feature>
<dbReference type="Proteomes" id="UP001147695">
    <property type="component" value="Unassembled WGS sequence"/>
</dbReference>
<comment type="subcellular location">
    <subcellularLocation>
        <location evidence="1">Membrane</location>
        <topology evidence="1">Multi-pass membrane protein</topology>
    </subcellularLocation>
</comment>
<evidence type="ECO:0000256" key="2">
    <source>
        <dbReference type="ARBA" id="ARBA00022692"/>
    </source>
</evidence>
<dbReference type="EMBL" id="JAPZBQ010000004">
    <property type="protein sequence ID" value="KAJ5335072.1"/>
    <property type="molecule type" value="Genomic_DNA"/>
</dbReference>
<evidence type="ECO:0000313" key="8">
    <source>
        <dbReference type="Proteomes" id="UP001147695"/>
    </source>
</evidence>
<feature type="transmembrane region" description="Helical" evidence="5">
    <location>
        <begin position="80"/>
        <end position="104"/>
    </location>
</feature>
<feature type="transmembrane region" description="Helical" evidence="5">
    <location>
        <begin position="172"/>
        <end position="194"/>
    </location>
</feature>
<evidence type="ECO:0000313" key="7">
    <source>
        <dbReference type="EMBL" id="KAJ5335072.1"/>
    </source>
</evidence>
<dbReference type="GO" id="GO:0005886">
    <property type="term" value="C:plasma membrane"/>
    <property type="evidence" value="ECO:0007669"/>
    <property type="project" value="TreeGrafter"/>
</dbReference>
<protein>
    <submittedName>
        <fullName evidence="7">MFS transporter</fullName>
    </submittedName>
</protein>
<feature type="transmembrane region" description="Helical" evidence="5">
    <location>
        <begin position="235"/>
        <end position="255"/>
    </location>
</feature>
<dbReference type="AlphaFoldDB" id="A0A9W9QGS7"/>
<evidence type="ECO:0000256" key="4">
    <source>
        <dbReference type="ARBA" id="ARBA00023136"/>
    </source>
</evidence>
<keyword evidence="3 5" id="KW-1133">Transmembrane helix</keyword>
<feature type="transmembrane region" description="Helical" evidence="5">
    <location>
        <begin position="388"/>
        <end position="409"/>
    </location>
</feature>
<reference evidence="7" key="2">
    <citation type="journal article" date="2023" name="IMA Fungus">
        <title>Comparative genomic study of the Penicillium genus elucidates a diverse pangenome and 15 lateral gene transfer events.</title>
        <authorList>
            <person name="Petersen C."/>
            <person name="Sorensen T."/>
            <person name="Nielsen M.R."/>
            <person name="Sondergaard T.E."/>
            <person name="Sorensen J.L."/>
            <person name="Fitzpatrick D.A."/>
            <person name="Frisvad J.C."/>
            <person name="Nielsen K.L."/>
        </authorList>
    </citation>
    <scope>NUCLEOTIDE SEQUENCE</scope>
    <source>
        <strain evidence="7">IBT 35673</strain>
    </source>
</reference>
<feature type="transmembrane region" description="Helical" evidence="5">
    <location>
        <begin position="206"/>
        <end position="229"/>
    </location>
</feature>
<feature type="transmembrane region" description="Helical" evidence="5">
    <location>
        <begin position="483"/>
        <end position="503"/>
    </location>
</feature>
<feature type="transmembrane region" description="Helical" evidence="5">
    <location>
        <begin position="451"/>
        <end position="471"/>
    </location>
</feature>
<evidence type="ECO:0000259" key="6">
    <source>
        <dbReference type="PROSITE" id="PS50850"/>
    </source>
</evidence>
<feature type="transmembrane region" description="Helical" evidence="5">
    <location>
        <begin position="309"/>
        <end position="334"/>
    </location>
</feature>
<evidence type="ECO:0000256" key="5">
    <source>
        <dbReference type="SAM" id="Phobius"/>
    </source>
</evidence>
<dbReference type="SUPFAM" id="SSF103473">
    <property type="entry name" value="MFS general substrate transporter"/>
    <property type="match status" value="1"/>
</dbReference>
<dbReference type="InterPro" id="IPR011701">
    <property type="entry name" value="MFS"/>
</dbReference>
<comment type="caution">
    <text evidence="7">The sequence shown here is derived from an EMBL/GenBank/DDBJ whole genome shotgun (WGS) entry which is preliminary data.</text>
</comment>